<evidence type="ECO:0000259" key="4">
    <source>
        <dbReference type="SMART" id="SM01007"/>
    </source>
</evidence>
<evidence type="ECO:0000256" key="1">
    <source>
        <dbReference type="ARBA" id="ARBA00022723"/>
    </source>
</evidence>
<name>L0DNU6_SINAD</name>
<dbReference type="OrthoDB" id="9794581at2"/>
<accession>L0DNU6</accession>
<dbReference type="GO" id="GO:0005829">
    <property type="term" value="C:cytosol"/>
    <property type="evidence" value="ECO:0007669"/>
    <property type="project" value="TreeGrafter"/>
</dbReference>
<keyword evidence="2" id="KW-0456">Lyase</keyword>
<dbReference type="PANTHER" id="PTHR22789:SF0">
    <property type="entry name" value="3-OXO-TETRONATE 4-PHOSPHATE DECARBOXYLASE-RELATED"/>
    <property type="match status" value="1"/>
</dbReference>
<dbReference type="InterPro" id="IPR001303">
    <property type="entry name" value="Aldolase_II/adducin_N"/>
</dbReference>
<keyword evidence="1" id="KW-0479">Metal-binding</keyword>
<dbReference type="SUPFAM" id="SSF53639">
    <property type="entry name" value="AraD/HMP-PK domain-like"/>
    <property type="match status" value="2"/>
</dbReference>
<dbReference type="eggNOG" id="COG0235">
    <property type="taxonomic scope" value="Bacteria"/>
</dbReference>
<dbReference type="InterPro" id="IPR036409">
    <property type="entry name" value="Aldolase_II/adducin_N_sf"/>
</dbReference>
<reference evidence="5 6" key="1">
    <citation type="submission" date="2012-02" db="EMBL/GenBank/DDBJ databases">
        <title>Complete sequence of chromosome of Singulisphaera acidiphila DSM 18658.</title>
        <authorList>
            <consortium name="US DOE Joint Genome Institute (JGI-PGF)"/>
            <person name="Lucas S."/>
            <person name="Copeland A."/>
            <person name="Lapidus A."/>
            <person name="Glavina del Rio T."/>
            <person name="Dalin E."/>
            <person name="Tice H."/>
            <person name="Bruce D."/>
            <person name="Goodwin L."/>
            <person name="Pitluck S."/>
            <person name="Peters L."/>
            <person name="Ovchinnikova G."/>
            <person name="Chertkov O."/>
            <person name="Kyrpides N."/>
            <person name="Mavromatis K."/>
            <person name="Ivanova N."/>
            <person name="Brettin T."/>
            <person name="Detter J.C."/>
            <person name="Han C."/>
            <person name="Larimer F."/>
            <person name="Land M."/>
            <person name="Hauser L."/>
            <person name="Markowitz V."/>
            <person name="Cheng J.-F."/>
            <person name="Hugenholtz P."/>
            <person name="Woyke T."/>
            <person name="Wu D."/>
            <person name="Tindall B."/>
            <person name="Pomrenke H."/>
            <person name="Brambilla E."/>
            <person name="Klenk H.-P."/>
            <person name="Eisen J.A."/>
        </authorList>
    </citation>
    <scope>NUCLEOTIDE SEQUENCE [LARGE SCALE GENOMIC DNA]</scope>
    <source>
        <strain evidence="6">ATCC BAA-1392 / DSM 18658 / VKM B-2454 / MOB10</strain>
    </source>
</reference>
<proteinExistence type="predicted"/>
<dbReference type="STRING" id="886293.Sinac_6988"/>
<dbReference type="AlphaFoldDB" id="L0DNU6"/>
<keyword evidence="6" id="KW-1185">Reference proteome</keyword>
<dbReference type="SMART" id="SM01007">
    <property type="entry name" value="Aldolase_II"/>
    <property type="match status" value="2"/>
</dbReference>
<dbReference type="InterPro" id="IPR050197">
    <property type="entry name" value="Aldolase_class_II_sugar_metab"/>
</dbReference>
<dbReference type="EMBL" id="CP003364">
    <property type="protein sequence ID" value="AGA31044.1"/>
    <property type="molecule type" value="Genomic_DNA"/>
</dbReference>
<gene>
    <name evidence="5" type="ordered locus">Sinac_6988</name>
</gene>
<sequence length="435" mass="48161">MSRKRDLIHPRDEIMRAMERIYRYRMTTTSGGNLSIRDEAGDLWITPARVDKGSLRREDIVHVRADGTVDGPHPPSSELPFHRAIYEARPDARGIVHAHPVALVAFSICRRTPDTRLLPQARQICGEAGFAPYALPGSQALGANIAQTFAAGSDCVVLENHGVVTAGSNLQEAFERFETLEFTAKTIIKASLLGEVRYLDDEQAGRRPQPSASTKSPALFQPGAATSREKELRRQLCEFVRRSYQQRLMISTEGAFSARLDDDSFLITPHRVDRNMLDPDAIVLIHKGATEEGKVPSSAVRNHEAIYQSHPKIHSVVNAYPVNATAFSVTTTTLDPRTIPESYIFLRDVHRIPYGVQQGDGRELARLTSLRDPVLIFENDGVQVCGSSVLDAFDRLEVLESTAEAMINGFALNKGTIHRMPDAVISELNQAFGLE</sequence>
<dbReference type="HOGENOM" id="CLU_640673_0_0_0"/>
<dbReference type="RefSeq" id="WP_015250116.1">
    <property type="nucleotide sequence ID" value="NC_019892.1"/>
</dbReference>
<dbReference type="KEGG" id="saci:Sinac_6988"/>
<feature type="domain" description="Class II aldolase/adducin N-terminal" evidence="4">
    <location>
        <begin position="12"/>
        <end position="188"/>
    </location>
</feature>
<dbReference type="Proteomes" id="UP000010798">
    <property type="component" value="Chromosome"/>
</dbReference>
<protein>
    <submittedName>
        <fullName evidence="5">Ribulose-5-phosphate 4-epimerase-like epimerase or aldolase</fullName>
    </submittedName>
</protein>
<organism evidence="5 6">
    <name type="scientific">Singulisphaera acidiphila (strain ATCC BAA-1392 / DSM 18658 / VKM B-2454 / MOB10)</name>
    <dbReference type="NCBI Taxonomy" id="886293"/>
    <lineage>
        <taxon>Bacteria</taxon>
        <taxon>Pseudomonadati</taxon>
        <taxon>Planctomycetota</taxon>
        <taxon>Planctomycetia</taxon>
        <taxon>Isosphaerales</taxon>
        <taxon>Isosphaeraceae</taxon>
        <taxon>Singulisphaera</taxon>
    </lineage>
</organism>
<dbReference type="GO" id="GO:0016832">
    <property type="term" value="F:aldehyde-lyase activity"/>
    <property type="evidence" value="ECO:0007669"/>
    <property type="project" value="TreeGrafter"/>
</dbReference>
<feature type="region of interest" description="Disordered" evidence="3">
    <location>
        <begin position="203"/>
        <end position="227"/>
    </location>
</feature>
<dbReference type="GO" id="GO:0046872">
    <property type="term" value="F:metal ion binding"/>
    <property type="evidence" value="ECO:0007669"/>
    <property type="project" value="UniProtKB-KW"/>
</dbReference>
<dbReference type="Gene3D" id="3.40.225.10">
    <property type="entry name" value="Class II aldolase/adducin N-terminal domain"/>
    <property type="match status" value="2"/>
</dbReference>
<feature type="domain" description="Class II aldolase/adducin N-terminal" evidence="4">
    <location>
        <begin position="234"/>
        <end position="407"/>
    </location>
</feature>
<dbReference type="Pfam" id="PF00596">
    <property type="entry name" value="Aldolase_II"/>
    <property type="match status" value="2"/>
</dbReference>
<dbReference type="PANTHER" id="PTHR22789">
    <property type="entry name" value="FUCULOSE PHOSPHATE ALDOLASE"/>
    <property type="match status" value="1"/>
</dbReference>
<dbReference type="GO" id="GO:0019323">
    <property type="term" value="P:pentose catabolic process"/>
    <property type="evidence" value="ECO:0007669"/>
    <property type="project" value="TreeGrafter"/>
</dbReference>
<evidence type="ECO:0000313" key="6">
    <source>
        <dbReference type="Proteomes" id="UP000010798"/>
    </source>
</evidence>
<evidence type="ECO:0000313" key="5">
    <source>
        <dbReference type="EMBL" id="AGA31044.1"/>
    </source>
</evidence>
<evidence type="ECO:0000256" key="2">
    <source>
        <dbReference type="ARBA" id="ARBA00023239"/>
    </source>
</evidence>
<evidence type="ECO:0000256" key="3">
    <source>
        <dbReference type="SAM" id="MobiDB-lite"/>
    </source>
</evidence>